<comment type="similarity">
    <text evidence="7">Belongs to the drug/metabolite transporter (DMT) superfamily. Small multidrug resistance (SMR) (TC 2.A.7.1) family.</text>
</comment>
<evidence type="ECO:0000256" key="8">
    <source>
        <dbReference type="SAM" id="Phobius"/>
    </source>
</evidence>
<dbReference type="EMBL" id="CAWVOH010000002">
    <property type="protein sequence ID" value="CAK8054477.1"/>
    <property type="molecule type" value="Genomic_DNA"/>
</dbReference>
<evidence type="ECO:0000256" key="2">
    <source>
        <dbReference type="ARBA" id="ARBA00022448"/>
    </source>
</evidence>
<keyword evidence="5 8" id="KW-1133">Transmembrane helix</keyword>
<feature type="transmembrane region" description="Helical" evidence="8">
    <location>
        <begin position="84"/>
        <end position="103"/>
    </location>
</feature>
<evidence type="ECO:0000256" key="3">
    <source>
        <dbReference type="ARBA" id="ARBA00022475"/>
    </source>
</evidence>
<keyword evidence="6 8" id="KW-0472">Membrane</keyword>
<dbReference type="RefSeq" id="WP_349642025.1">
    <property type="nucleotide sequence ID" value="NZ_CAWVOH010000002.1"/>
</dbReference>
<dbReference type="SUPFAM" id="SSF103481">
    <property type="entry name" value="Multidrug resistance efflux transporter EmrE"/>
    <property type="match status" value="1"/>
</dbReference>
<reference evidence="9 10" key="1">
    <citation type="submission" date="2024-01" db="EMBL/GenBank/DDBJ databases">
        <authorList>
            <person name="Botero Cardona J."/>
        </authorList>
    </citation>
    <scope>NUCLEOTIDE SEQUENCE [LARGE SCALE GENOMIC DNA]</scope>
    <source>
        <strain evidence="9 10">LMG 33000</strain>
    </source>
</reference>
<sequence>MGYLFLTLAICGELIGTNLLKASNGFSVLWASVGALAAYGVCFYFLAIAMKTINISVVYAIWAGVGIVLTAVLNVVIWRESLNIPTLLGLMLIVVGAVILNLYGPGH</sequence>
<keyword evidence="3" id="KW-1003">Cell membrane</keyword>
<gene>
    <name evidence="9" type="ORF">R54876_GBNLAHCA_01046</name>
</gene>
<evidence type="ECO:0000256" key="5">
    <source>
        <dbReference type="ARBA" id="ARBA00022989"/>
    </source>
</evidence>
<organism evidence="9 10">
    <name type="scientific">Eupransor demetentiae</name>
    <dbReference type="NCBI Taxonomy" id="3109584"/>
    <lineage>
        <taxon>Bacteria</taxon>
        <taxon>Bacillati</taxon>
        <taxon>Bacillota</taxon>
        <taxon>Bacilli</taxon>
        <taxon>Lactobacillales</taxon>
        <taxon>Lactobacillaceae</taxon>
        <taxon>Eupransor</taxon>
    </lineage>
</organism>
<evidence type="ECO:0000256" key="4">
    <source>
        <dbReference type="ARBA" id="ARBA00022692"/>
    </source>
</evidence>
<keyword evidence="10" id="KW-1185">Reference proteome</keyword>
<evidence type="ECO:0000256" key="6">
    <source>
        <dbReference type="ARBA" id="ARBA00023136"/>
    </source>
</evidence>
<feature type="transmembrane region" description="Helical" evidence="8">
    <location>
        <begin position="59"/>
        <end position="78"/>
    </location>
</feature>
<evidence type="ECO:0000256" key="7">
    <source>
        <dbReference type="RuleBase" id="RU003942"/>
    </source>
</evidence>
<dbReference type="Pfam" id="PF00893">
    <property type="entry name" value="Multi_Drug_Res"/>
    <property type="match status" value="1"/>
</dbReference>
<evidence type="ECO:0000313" key="9">
    <source>
        <dbReference type="EMBL" id="CAK8054477.1"/>
    </source>
</evidence>
<comment type="caution">
    <text evidence="9">The sequence shown here is derived from an EMBL/GenBank/DDBJ whole genome shotgun (WGS) entry which is preliminary data.</text>
</comment>
<feature type="transmembrane region" description="Helical" evidence="8">
    <location>
        <begin position="26"/>
        <end position="47"/>
    </location>
</feature>
<evidence type="ECO:0000256" key="1">
    <source>
        <dbReference type="ARBA" id="ARBA00004651"/>
    </source>
</evidence>
<dbReference type="Proteomes" id="UP001314241">
    <property type="component" value="Unassembled WGS sequence"/>
</dbReference>
<proteinExistence type="inferred from homology"/>
<dbReference type="PANTHER" id="PTHR30561">
    <property type="entry name" value="SMR FAMILY PROTON-DEPENDENT DRUG EFFLUX TRANSPORTER SUGE"/>
    <property type="match status" value="1"/>
</dbReference>
<accession>A0ABP0ESU7</accession>
<dbReference type="InterPro" id="IPR045324">
    <property type="entry name" value="Small_multidrug_res"/>
</dbReference>
<keyword evidence="2" id="KW-0813">Transport</keyword>
<protein>
    <submittedName>
        <fullName evidence="9">Multidrug transporter EmrE and related cation transporters (EmrE)</fullName>
    </submittedName>
</protein>
<keyword evidence="4 7" id="KW-0812">Transmembrane</keyword>
<evidence type="ECO:0000313" key="10">
    <source>
        <dbReference type="Proteomes" id="UP001314241"/>
    </source>
</evidence>
<dbReference type="PANTHER" id="PTHR30561:SF1">
    <property type="entry name" value="MULTIDRUG TRANSPORTER EMRE"/>
    <property type="match status" value="1"/>
</dbReference>
<name>A0ABP0ESU7_9LACO</name>
<comment type="subcellular location">
    <subcellularLocation>
        <location evidence="1 7">Cell membrane</location>
        <topology evidence="1 7">Multi-pass membrane protein</topology>
    </subcellularLocation>
</comment>
<dbReference type="Gene3D" id="1.10.3730.20">
    <property type="match status" value="1"/>
</dbReference>
<dbReference type="InterPro" id="IPR037185">
    <property type="entry name" value="EmrE-like"/>
</dbReference>
<dbReference type="InterPro" id="IPR000390">
    <property type="entry name" value="Small_drug/metabolite_transptr"/>
</dbReference>